<proteinExistence type="inferred from homology"/>
<evidence type="ECO:0000256" key="4">
    <source>
        <dbReference type="ARBA" id="ARBA00044777"/>
    </source>
</evidence>
<comment type="caution">
    <text evidence="6">The sequence shown here is derived from an EMBL/GenBank/DDBJ whole genome shotgun (WGS) entry which is preliminary data.</text>
</comment>
<comment type="subcellular location">
    <subcellularLocation>
        <location evidence="5">Cytoplasm</location>
    </subcellularLocation>
    <text evidence="5">Associated with two foci at the outer edges of the nucleoid region in young cells, and at four foci within both cell halves in older cells.</text>
</comment>
<evidence type="ECO:0000256" key="3">
    <source>
        <dbReference type="ARBA" id="ARBA00023306"/>
    </source>
</evidence>
<dbReference type="Proteomes" id="UP001501734">
    <property type="component" value="Unassembled WGS sequence"/>
</dbReference>
<keyword evidence="1 5" id="KW-0132">Cell division</keyword>
<comment type="similarity">
    <text evidence="5">Belongs to the ScpA family.</text>
</comment>
<evidence type="ECO:0000256" key="1">
    <source>
        <dbReference type="ARBA" id="ARBA00022618"/>
    </source>
</evidence>
<dbReference type="NCBIfam" id="NF000995">
    <property type="entry name" value="PRK00104.1-4"/>
    <property type="match status" value="1"/>
</dbReference>
<keyword evidence="7" id="KW-1185">Reference proteome</keyword>
<dbReference type="Gene3D" id="1.10.10.580">
    <property type="entry name" value="Structural maintenance of chromosome 1. Chain E"/>
    <property type="match status" value="1"/>
</dbReference>
<dbReference type="InterPro" id="IPR023093">
    <property type="entry name" value="ScpA-like_C"/>
</dbReference>
<dbReference type="Gene3D" id="6.10.250.2410">
    <property type="match status" value="1"/>
</dbReference>
<reference evidence="7" key="1">
    <citation type="journal article" date="2019" name="Int. J. Syst. Evol. Microbiol.">
        <title>The Global Catalogue of Microorganisms (GCM) 10K type strain sequencing project: providing services to taxonomists for standard genome sequencing and annotation.</title>
        <authorList>
            <consortium name="The Broad Institute Genomics Platform"/>
            <consortium name="The Broad Institute Genome Sequencing Center for Infectious Disease"/>
            <person name="Wu L."/>
            <person name="Ma J."/>
        </authorList>
    </citation>
    <scope>NUCLEOTIDE SEQUENCE [LARGE SCALE GENOMIC DNA]</scope>
    <source>
        <strain evidence="7">JCM 17250</strain>
    </source>
</reference>
<name>A0ABP7V7R7_9BACI</name>
<dbReference type="PANTHER" id="PTHR33969:SF2">
    <property type="entry name" value="SEGREGATION AND CONDENSATION PROTEIN A"/>
    <property type="match status" value="1"/>
</dbReference>
<gene>
    <name evidence="5 6" type="primary">scpA</name>
    <name evidence="6" type="ORF">GCM10022410_05510</name>
</gene>
<accession>A0ABP7V7R7</accession>
<dbReference type="HAMAP" id="MF_01805">
    <property type="entry name" value="ScpA"/>
    <property type="match status" value="1"/>
</dbReference>
<keyword evidence="2 5" id="KW-0159">Chromosome partition</keyword>
<protein>
    <recommendedName>
        <fullName evidence="4 5">Segregation and condensation protein A</fullName>
    </recommendedName>
</protein>
<keyword evidence="3 5" id="KW-0131">Cell cycle</keyword>
<comment type="subunit">
    <text evidence="5">Component of a cohesin-like complex composed of ScpA, ScpB and the Smc homodimer, in which ScpA and ScpB bind to the head domain of Smc. The presence of the three proteins is required for the association of the complex with DNA.</text>
</comment>
<dbReference type="RefSeq" id="WP_344910096.1">
    <property type="nucleotide sequence ID" value="NZ_BAABDL010000026.1"/>
</dbReference>
<comment type="function">
    <text evidence="5">Participates in chromosomal partition during cell division. May act via the formation of a condensin-like complex containing Smc and ScpB that pull DNA away from mid-cell into both cell halves.</text>
</comment>
<evidence type="ECO:0000256" key="5">
    <source>
        <dbReference type="HAMAP-Rule" id="MF_01805"/>
    </source>
</evidence>
<organism evidence="6 7">
    <name type="scientific">Amphibacillus indicireducens</name>
    <dbReference type="NCBI Taxonomy" id="1076330"/>
    <lineage>
        <taxon>Bacteria</taxon>
        <taxon>Bacillati</taxon>
        <taxon>Bacillota</taxon>
        <taxon>Bacilli</taxon>
        <taxon>Bacillales</taxon>
        <taxon>Bacillaceae</taxon>
        <taxon>Amphibacillus</taxon>
    </lineage>
</organism>
<dbReference type="InterPro" id="IPR003768">
    <property type="entry name" value="ScpA"/>
</dbReference>
<sequence length="244" mass="28806">MIESYQVKIDGFEGPLDLLLHLIKQYEIDIYDIPVALITTQYLEYIETMQKLDLNVASEFLVMAATLLAIKSEMLLPNQEITDEDDYEEDDPRAELVARLIEYRKYKDAAEQLKEIEGEEKESFTRSPEMIKETEKIKPPIKENTASIYDMLEAMQAVFNRKKWSQPMTTTIEKIEIPIQQRMEEVLEIVELSDNGVPFETLFPYYSKSHIIVTFMAMLELMKQKLIYCEQERTFDQLILHKWR</sequence>
<evidence type="ECO:0000313" key="6">
    <source>
        <dbReference type="EMBL" id="GAA4061395.1"/>
    </source>
</evidence>
<keyword evidence="5" id="KW-0963">Cytoplasm</keyword>
<dbReference type="Pfam" id="PF02616">
    <property type="entry name" value="SMC_ScpA"/>
    <property type="match status" value="1"/>
</dbReference>
<evidence type="ECO:0000256" key="2">
    <source>
        <dbReference type="ARBA" id="ARBA00022829"/>
    </source>
</evidence>
<dbReference type="EMBL" id="BAABDL010000026">
    <property type="protein sequence ID" value="GAA4061395.1"/>
    <property type="molecule type" value="Genomic_DNA"/>
</dbReference>
<dbReference type="PANTHER" id="PTHR33969">
    <property type="entry name" value="SEGREGATION AND CONDENSATION PROTEIN A"/>
    <property type="match status" value="1"/>
</dbReference>
<evidence type="ECO:0000313" key="7">
    <source>
        <dbReference type="Proteomes" id="UP001501734"/>
    </source>
</evidence>